<dbReference type="GO" id="GO:0005743">
    <property type="term" value="C:mitochondrial inner membrane"/>
    <property type="evidence" value="ECO:0007669"/>
    <property type="project" value="InterPro"/>
</dbReference>
<comment type="caution">
    <text evidence="2">The sequence shown here is derived from an EMBL/GenBank/DDBJ whole genome shotgun (WGS) entry which is preliminary data.</text>
</comment>
<reference evidence="2" key="1">
    <citation type="submission" date="2022-11" db="EMBL/GenBank/DDBJ databases">
        <title>Genome Sequence of Cubamyces cubensis.</title>
        <authorList>
            <person name="Buettner E."/>
        </authorList>
    </citation>
    <scope>NUCLEOTIDE SEQUENCE</scope>
    <source>
        <strain evidence="2">MPL-01</strain>
    </source>
</reference>
<keyword evidence="1" id="KW-0812">Transmembrane</keyword>
<dbReference type="PANTHER" id="PTHR36987:SF1">
    <property type="entry name" value="NADH DEHYDROGENASE [UBIQUINONE] 1 BETA SUBCOMPLEX SUBUNIT 2"/>
    <property type="match status" value="1"/>
</dbReference>
<keyword evidence="1" id="KW-0472">Membrane</keyword>
<evidence type="ECO:0000256" key="1">
    <source>
        <dbReference type="SAM" id="Phobius"/>
    </source>
</evidence>
<organism evidence="2 3">
    <name type="scientific">Trametes cubensis</name>
    <dbReference type="NCBI Taxonomy" id="1111947"/>
    <lineage>
        <taxon>Eukaryota</taxon>
        <taxon>Fungi</taxon>
        <taxon>Dikarya</taxon>
        <taxon>Basidiomycota</taxon>
        <taxon>Agaricomycotina</taxon>
        <taxon>Agaricomycetes</taxon>
        <taxon>Polyporales</taxon>
        <taxon>Polyporaceae</taxon>
        <taxon>Trametes</taxon>
    </lineage>
</organism>
<dbReference type="EMBL" id="JAPEVG010000056">
    <property type="protein sequence ID" value="KAJ8488903.1"/>
    <property type="molecule type" value="Genomic_DNA"/>
</dbReference>
<keyword evidence="3" id="KW-1185">Reference proteome</keyword>
<feature type="transmembrane region" description="Helical" evidence="1">
    <location>
        <begin position="20"/>
        <end position="37"/>
    </location>
</feature>
<dbReference type="Proteomes" id="UP001215151">
    <property type="component" value="Unassembled WGS sequence"/>
</dbReference>
<dbReference type="GO" id="GO:0045271">
    <property type="term" value="C:respiratory chain complex I"/>
    <property type="evidence" value="ECO:0007669"/>
    <property type="project" value="InterPro"/>
</dbReference>
<evidence type="ECO:0000313" key="3">
    <source>
        <dbReference type="Proteomes" id="UP001215151"/>
    </source>
</evidence>
<gene>
    <name evidence="2" type="ORF">ONZ51_g3233</name>
</gene>
<sequence>MAGQHGSGFNPHLPGFKHRFLATTLGATMWFFIFYRARKDGAKLLGLKHPWDDSMHINYCALISDLDGKVISRESSSDITTADDMG</sequence>
<accession>A0AAD7XFS8</accession>
<keyword evidence="1" id="KW-1133">Transmembrane helix</keyword>
<dbReference type="PANTHER" id="PTHR36987">
    <property type="entry name" value="NADH DEHYDROGENASE [UBIQUINONE] 1 BETA SUBCOMPLEX SUBUNIT 2-LIKE"/>
    <property type="match status" value="1"/>
</dbReference>
<protein>
    <submittedName>
        <fullName evidence="2">Uncharacterized protein</fullName>
    </submittedName>
</protein>
<name>A0AAD7XFS8_9APHY</name>
<proteinExistence type="predicted"/>
<dbReference type="InterPro" id="IPR044980">
    <property type="entry name" value="NDUFB2_plant/fungi"/>
</dbReference>
<dbReference type="AlphaFoldDB" id="A0AAD7XFS8"/>
<evidence type="ECO:0000313" key="2">
    <source>
        <dbReference type="EMBL" id="KAJ8488903.1"/>
    </source>
</evidence>